<reference evidence="1" key="2">
    <citation type="submission" date="2020-09" db="EMBL/GenBank/DDBJ databases">
        <authorList>
            <person name="Sun Q."/>
            <person name="Ohkuma M."/>
        </authorList>
    </citation>
    <scope>NUCLEOTIDE SEQUENCE</scope>
    <source>
        <strain evidence="1">JCM 3086</strain>
    </source>
</reference>
<name>A0A917LC98_9ACTN</name>
<evidence type="ECO:0000313" key="2">
    <source>
        <dbReference type="Proteomes" id="UP000657574"/>
    </source>
</evidence>
<dbReference type="EMBL" id="BMQA01000043">
    <property type="protein sequence ID" value="GGJ53009.1"/>
    <property type="molecule type" value="Genomic_DNA"/>
</dbReference>
<gene>
    <name evidence="1" type="ORF">GCM10010121_074760</name>
</gene>
<evidence type="ECO:0000313" key="1">
    <source>
        <dbReference type="EMBL" id="GGJ53009.1"/>
    </source>
</evidence>
<comment type="caution">
    <text evidence="1">The sequence shown here is derived from an EMBL/GenBank/DDBJ whole genome shotgun (WGS) entry which is preliminary data.</text>
</comment>
<reference evidence="1" key="1">
    <citation type="journal article" date="2014" name="Int. J. Syst. Evol. Microbiol.">
        <title>Complete genome sequence of Corynebacterium casei LMG S-19264T (=DSM 44701T), isolated from a smear-ripened cheese.</title>
        <authorList>
            <consortium name="US DOE Joint Genome Institute (JGI-PGF)"/>
            <person name="Walter F."/>
            <person name="Albersmeier A."/>
            <person name="Kalinowski J."/>
            <person name="Ruckert C."/>
        </authorList>
    </citation>
    <scope>NUCLEOTIDE SEQUENCE</scope>
    <source>
        <strain evidence="1">JCM 3086</strain>
    </source>
</reference>
<dbReference type="AlphaFoldDB" id="A0A917LC98"/>
<accession>A0A917LC98</accession>
<keyword evidence="2" id="KW-1185">Reference proteome</keyword>
<organism evidence="1 2">
    <name type="scientific">Streptomyces brasiliensis</name>
    <dbReference type="NCBI Taxonomy" id="1954"/>
    <lineage>
        <taxon>Bacteria</taxon>
        <taxon>Bacillati</taxon>
        <taxon>Actinomycetota</taxon>
        <taxon>Actinomycetes</taxon>
        <taxon>Kitasatosporales</taxon>
        <taxon>Streptomycetaceae</taxon>
        <taxon>Streptomyces</taxon>
    </lineage>
</organism>
<proteinExistence type="predicted"/>
<sequence>MVLGVVFHTMGDKAAEDWVATHALAILHGDAAEVADALHTQADQAELTAEQRHGADVCVRYLRTKSELLRYDQALQAGWPIAIGIIEGAARHLTDRLDISGARWGLDGAEAVLKLRAVTANGDLDTYWKYHVAAEHQRLYPASDQERFAFTA</sequence>
<protein>
    <submittedName>
        <fullName evidence="1">Uncharacterized protein</fullName>
    </submittedName>
</protein>
<dbReference type="Proteomes" id="UP000657574">
    <property type="component" value="Unassembled WGS sequence"/>
</dbReference>